<reference evidence="2 3" key="1">
    <citation type="submission" date="2024-11" db="EMBL/GenBank/DDBJ databases">
        <title>A near-complete genome assembly of Cinchona calisaya.</title>
        <authorList>
            <person name="Lian D.C."/>
            <person name="Zhao X.W."/>
            <person name="Wei L."/>
        </authorList>
    </citation>
    <scope>NUCLEOTIDE SEQUENCE [LARGE SCALE GENOMIC DNA]</scope>
    <source>
        <tissue evidence="2">Nenye</tissue>
    </source>
</reference>
<sequence length="63" mass="6835">MKKAFSASIITILSSTSVVYALDMKAFGDKILGKSQQDLASLSHIGLLTSLTNSIILYSWRIS</sequence>
<keyword evidence="1" id="KW-0472">Membrane</keyword>
<evidence type="ECO:0000313" key="3">
    <source>
        <dbReference type="Proteomes" id="UP001630127"/>
    </source>
</evidence>
<comment type="caution">
    <text evidence="2">The sequence shown here is derived from an EMBL/GenBank/DDBJ whole genome shotgun (WGS) entry which is preliminary data.</text>
</comment>
<keyword evidence="1" id="KW-0812">Transmembrane</keyword>
<dbReference type="AlphaFoldDB" id="A0ABD2YBX1"/>
<keyword evidence="3" id="KW-1185">Reference proteome</keyword>
<name>A0ABD2YBX1_9GENT</name>
<keyword evidence="1" id="KW-1133">Transmembrane helix</keyword>
<feature type="transmembrane region" description="Helical" evidence="1">
    <location>
        <begin position="40"/>
        <end position="60"/>
    </location>
</feature>
<feature type="non-terminal residue" evidence="2">
    <location>
        <position position="63"/>
    </location>
</feature>
<organism evidence="2 3">
    <name type="scientific">Cinchona calisaya</name>
    <dbReference type="NCBI Taxonomy" id="153742"/>
    <lineage>
        <taxon>Eukaryota</taxon>
        <taxon>Viridiplantae</taxon>
        <taxon>Streptophyta</taxon>
        <taxon>Embryophyta</taxon>
        <taxon>Tracheophyta</taxon>
        <taxon>Spermatophyta</taxon>
        <taxon>Magnoliopsida</taxon>
        <taxon>eudicotyledons</taxon>
        <taxon>Gunneridae</taxon>
        <taxon>Pentapetalae</taxon>
        <taxon>asterids</taxon>
        <taxon>lamiids</taxon>
        <taxon>Gentianales</taxon>
        <taxon>Rubiaceae</taxon>
        <taxon>Cinchonoideae</taxon>
        <taxon>Cinchoneae</taxon>
        <taxon>Cinchona</taxon>
    </lineage>
</organism>
<evidence type="ECO:0000256" key="1">
    <source>
        <dbReference type="SAM" id="Phobius"/>
    </source>
</evidence>
<gene>
    <name evidence="2" type="ORF">ACH5RR_038128</name>
</gene>
<protein>
    <submittedName>
        <fullName evidence="2">Uncharacterized protein</fullName>
    </submittedName>
</protein>
<dbReference type="Proteomes" id="UP001630127">
    <property type="component" value="Unassembled WGS sequence"/>
</dbReference>
<proteinExistence type="predicted"/>
<dbReference type="EMBL" id="JBJUIK010000015">
    <property type="protein sequence ID" value="KAL3503679.1"/>
    <property type="molecule type" value="Genomic_DNA"/>
</dbReference>
<accession>A0ABD2YBX1</accession>
<evidence type="ECO:0000313" key="2">
    <source>
        <dbReference type="EMBL" id="KAL3503679.1"/>
    </source>
</evidence>